<evidence type="ECO:0000256" key="10">
    <source>
        <dbReference type="ARBA" id="ARBA00022840"/>
    </source>
</evidence>
<feature type="domain" description="Gnk2-homologous" evidence="18">
    <location>
        <begin position="145"/>
        <end position="253"/>
    </location>
</feature>
<evidence type="ECO:0000313" key="19">
    <source>
        <dbReference type="EMBL" id="RWR84437.1"/>
    </source>
</evidence>
<dbReference type="FunFam" id="3.30.430.20:FF:000003">
    <property type="entry name" value="Cysteine-rich RLK (RECEPTOR-like protein kinase) 10"/>
    <property type="match status" value="1"/>
</dbReference>
<evidence type="ECO:0000256" key="4">
    <source>
        <dbReference type="ARBA" id="ARBA00022679"/>
    </source>
</evidence>
<keyword evidence="9 19" id="KW-0418">Kinase</keyword>
<dbReference type="FunFam" id="1.10.510.10:FF:000129">
    <property type="entry name" value="cysteine-rich receptor-like protein kinase 10"/>
    <property type="match status" value="1"/>
</dbReference>
<evidence type="ECO:0000256" key="2">
    <source>
        <dbReference type="ARBA" id="ARBA00022527"/>
    </source>
</evidence>
<keyword evidence="5 16" id="KW-0812">Transmembrane</keyword>
<keyword evidence="20" id="KW-1185">Reference proteome</keyword>
<evidence type="ECO:0000256" key="11">
    <source>
        <dbReference type="ARBA" id="ARBA00022989"/>
    </source>
</evidence>
<keyword evidence="4" id="KW-0808">Transferase</keyword>
<evidence type="ECO:0000259" key="18">
    <source>
        <dbReference type="PROSITE" id="PS51473"/>
    </source>
</evidence>
<feature type="binding site" evidence="14">
    <location>
        <position position="387"/>
    </location>
    <ligand>
        <name>ATP</name>
        <dbReference type="ChEBI" id="CHEBI:30616"/>
    </ligand>
</feature>
<feature type="transmembrane region" description="Helical" evidence="16">
    <location>
        <begin position="297"/>
        <end position="319"/>
    </location>
</feature>
<dbReference type="InterPro" id="IPR017441">
    <property type="entry name" value="Protein_kinase_ATP_BS"/>
</dbReference>
<evidence type="ECO:0000256" key="12">
    <source>
        <dbReference type="ARBA" id="ARBA00023136"/>
    </source>
</evidence>
<dbReference type="Gene3D" id="3.30.430.20">
    <property type="entry name" value="Gnk2 domain, C-X8-C-X2-C motif"/>
    <property type="match status" value="2"/>
</dbReference>
<keyword evidence="10 14" id="KW-0067">ATP-binding</keyword>
<dbReference type="PROSITE" id="PS50011">
    <property type="entry name" value="PROTEIN_KINASE_DOM"/>
    <property type="match status" value="1"/>
</dbReference>
<feature type="compositionally biased region" description="Low complexity" evidence="15">
    <location>
        <begin position="270"/>
        <end position="287"/>
    </location>
</feature>
<organism evidence="19 20">
    <name type="scientific">Cinnamomum micranthum f. kanehirae</name>
    <dbReference type="NCBI Taxonomy" id="337451"/>
    <lineage>
        <taxon>Eukaryota</taxon>
        <taxon>Viridiplantae</taxon>
        <taxon>Streptophyta</taxon>
        <taxon>Embryophyta</taxon>
        <taxon>Tracheophyta</taxon>
        <taxon>Spermatophyta</taxon>
        <taxon>Magnoliopsida</taxon>
        <taxon>Magnoliidae</taxon>
        <taxon>Laurales</taxon>
        <taxon>Lauraceae</taxon>
        <taxon>Cinnamomum</taxon>
    </lineage>
</organism>
<evidence type="ECO:0000256" key="14">
    <source>
        <dbReference type="PROSITE-ProRule" id="PRU10141"/>
    </source>
</evidence>
<feature type="domain" description="Protein kinase" evidence="17">
    <location>
        <begin position="359"/>
        <end position="610"/>
    </location>
</feature>
<name>A0A443P0Z4_9MAGN</name>
<dbReference type="SMART" id="SM00220">
    <property type="entry name" value="S_TKc"/>
    <property type="match status" value="1"/>
</dbReference>
<sequence>MFFSSTSSSFLLSKSFPFLLLLLSFLYYCNNPTTALTLIAKSCSDTSNYTTNSTFETNLNLLLSSLSSNSPSTGFNNASAGTSPDAVYGLFLCRGDVSPDTCRSCVTSAIKDIKDECPNKKNATTWYENCLLRYSETRFFSVMDNSSKVYKPNAVNVTNPTLFNTVLIAMLKNISSVATNTSLTKLLYASGMVTYTNTQMVYGLVQCTRDLSVKDCNGCLESAISDIPVCCNGSQGGRVLGKSCNLRFELYPFVDENSAASGPVPPLPSPTSTTNITNSSSNSTTDNDGNKRTSARIIIAIVVSVVAGVALSIFIMHAYRRRRKNKKKAIIINQSKHQIGDIESLQFDLDTIIAATNNFSDANKLGQGGFGAVYKGKFSDGQEIAVKRLFRSSRQGLDEFKNEVVLVAKLQHKNLVRLLGCCLEGEEQILIFEYVPNESLEKFLFNPTKRTCLSWENRYKIIGGIARGLLYLHEDSRLKIIHRDLKASNILLDGEMKPKISDFGTARLFEVGQTQGNTNCIAGTYGYMSPEYAMHGKFSTKSDVFSFGVLVLEIVTGLKNFGFYQSALAEDLPSYAWSHWNEGTVTELIDATLSERYCMEEVIRCIHIGLLCVQEKVTDRPTMSSVVLMLNKDSVTLPRPLPPVFSNSNRGEESEDHTGEYDSTTGELEQSEHKLLCFPVNEESDIESDAL</sequence>
<dbReference type="Proteomes" id="UP000283530">
    <property type="component" value="Unassembled WGS sequence"/>
</dbReference>
<dbReference type="FunFam" id="3.30.200.20:FF:000142">
    <property type="entry name" value="Cysteine-rich receptor-like protein kinase 10"/>
    <property type="match status" value="1"/>
</dbReference>
<evidence type="ECO:0000256" key="16">
    <source>
        <dbReference type="SAM" id="Phobius"/>
    </source>
</evidence>
<dbReference type="InterPro" id="IPR000719">
    <property type="entry name" value="Prot_kinase_dom"/>
</dbReference>
<gene>
    <name evidence="19" type="ORF">CKAN_01325000</name>
</gene>
<dbReference type="STRING" id="337451.A0A443P0Z4"/>
<dbReference type="OrthoDB" id="4062651at2759"/>
<keyword evidence="13" id="KW-0325">Glycoprotein</keyword>
<keyword evidence="3" id="KW-0597">Phosphoprotein</keyword>
<dbReference type="InterPro" id="IPR011009">
    <property type="entry name" value="Kinase-like_dom_sf"/>
</dbReference>
<evidence type="ECO:0000256" key="8">
    <source>
        <dbReference type="ARBA" id="ARBA00022741"/>
    </source>
</evidence>
<dbReference type="PROSITE" id="PS51473">
    <property type="entry name" value="GNK2"/>
    <property type="match status" value="2"/>
</dbReference>
<comment type="caution">
    <text evidence="19">The sequence shown here is derived from an EMBL/GenBank/DDBJ whole genome shotgun (WGS) entry which is preliminary data.</text>
</comment>
<dbReference type="GO" id="GO:0005886">
    <property type="term" value="C:plasma membrane"/>
    <property type="evidence" value="ECO:0007669"/>
    <property type="project" value="TreeGrafter"/>
</dbReference>
<dbReference type="PANTHER" id="PTHR27002">
    <property type="entry name" value="RECEPTOR-LIKE SERINE/THREONINE-PROTEIN KINASE SD1-8"/>
    <property type="match status" value="1"/>
</dbReference>
<dbReference type="Pfam" id="PF01657">
    <property type="entry name" value="Stress-antifung"/>
    <property type="match status" value="2"/>
</dbReference>
<dbReference type="Gene3D" id="1.10.510.10">
    <property type="entry name" value="Transferase(Phosphotransferase) domain 1"/>
    <property type="match status" value="1"/>
</dbReference>
<dbReference type="GO" id="GO:0006979">
    <property type="term" value="P:response to oxidative stress"/>
    <property type="evidence" value="ECO:0007669"/>
    <property type="project" value="UniProtKB-ARBA"/>
</dbReference>
<dbReference type="EMBL" id="QPKB01000005">
    <property type="protein sequence ID" value="RWR84437.1"/>
    <property type="molecule type" value="Genomic_DNA"/>
</dbReference>
<dbReference type="InterPro" id="IPR008271">
    <property type="entry name" value="Ser/Thr_kinase_AS"/>
</dbReference>
<keyword evidence="7" id="KW-0677">Repeat</keyword>
<dbReference type="Pfam" id="PF07714">
    <property type="entry name" value="PK_Tyr_Ser-Thr"/>
    <property type="match status" value="1"/>
</dbReference>
<comment type="subcellular location">
    <subcellularLocation>
        <location evidence="1">Membrane</location>
        <topology evidence="1">Single-pass membrane protein</topology>
    </subcellularLocation>
</comment>
<keyword evidence="11 16" id="KW-1133">Transmembrane helix</keyword>
<keyword evidence="8 14" id="KW-0547">Nucleotide-binding</keyword>
<dbReference type="PROSITE" id="PS00107">
    <property type="entry name" value="PROTEIN_KINASE_ATP"/>
    <property type="match status" value="1"/>
</dbReference>
<dbReference type="AlphaFoldDB" id="A0A443P0Z4"/>
<evidence type="ECO:0000256" key="6">
    <source>
        <dbReference type="ARBA" id="ARBA00022729"/>
    </source>
</evidence>
<reference evidence="19 20" key="1">
    <citation type="journal article" date="2019" name="Nat. Plants">
        <title>Stout camphor tree genome fills gaps in understanding of flowering plant genome evolution.</title>
        <authorList>
            <person name="Chaw S.M."/>
            <person name="Liu Y.C."/>
            <person name="Wu Y.W."/>
            <person name="Wang H.Y."/>
            <person name="Lin C.I."/>
            <person name="Wu C.S."/>
            <person name="Ke H.M."/>
            <person name="Chang L.Y."/>
            <person name="Hsu C.Y."/>
            <person name="Yang H.T."/>
            <person name="Sudianto E."/>
            <person name="Hsu M.H."/>
            <person name="Wu K.P."/>
            <person name="Wang L.N."/>
            <person name="Leebens-Mack J.H."/>
            <person name="Tsai I.J."/>
        </authorList>
    </citation>
    <scope>NUCLEOTIDE SEQUENCE [LARGE SCALE GENOMIC DNA]</scope>
    <source>
        <strain evidence="20">cv. Chaw 1501</strain>
        <tissue evidence="19">Young leaves</tissue>
    </source>
</reference>
<dbReference type="GO" id="GO:0005524">
    <property type="term" value="F:ATP binding"/>
    <property type="evidence" value="ECO:0007669"/>
    <property type="project" value="UniProtKB-UniRule"/>
</dbReference>
<dbReference type="SUPFAM" id="SSF56112">
    <property type="entry name" value="Protein kinase-like (PK-like)"/>
    <property type="match status" value="1"/>
</dbReference>
<dbReference type="CDD" id="cd23509">
    <property type="entry name" value="Gnk2-like"/>
    <property type="match status" value="2"/>
</dbReference>
<evidence type="ECO:0000259" key="17">
    <source>
        <dbReference type="PROSITE" id="PS50011"/>
    </source>
</evidence>
<feature type="compositionally biased region" description="Basic and acidic residues" evidence="15">
    <location>
        <begin position="650"/>
        <end position="660"/>
    </location>
</feature>
<feature type="region of interest" description="Disordered" evidence="15">
    <location>
        <begin position="640"/>
        <end position="674"/>
    </location>
</feature>
<protein>
    <submittedName>
        <fullName evidence="19">Cysteine-rich receptor-like protein kinase 10</fullName>
    </submittedName>
</protein>
<evidence type="ECO:0000256" key="5">
    <source>
        <dbReference type="ARBA" id="ARBA00022692"/>
    </source>
</evidence>
<dbReference type="GO" id="GO:0004674">
    <property type="term" value="F:protein serine/threonine kinase activity"/>
    <property type="evidence" value="ECO:0007669"/>
    <property type="project" value="UniProtKB-KW"/>
</dbReference>
<dbReference type="FunFam" id="3.30.430.20:FF:000002">
    <property type="entry name" value="Cysteine-rich receptor-like protein kinase 10"/>
    <property type="match status" value="1"/>
</dbReference>
<evidence type="ECO:0000256" key="7">
    <source>
        <dbReference type="ARBA" id="ARBA00022737"/>
    </source>
</evidence>
<proteinExistence type="predicted"/>
<dbReference type="PANTHER" id="PTHR27002:SF1050">
    <property type="entry name" value="CYSTEINE-RICH RECEPTOR-LIKE PROTEIN KINASE 5"/>
    <property type="match status" value="1"/>
</dbReference>
<evidence type="ECO:0000256" key="1">
    <source>
        <dbReference type="ARBA" id="ARBA00004167"/>
    </source>
</evidence>
<dbReference type="InterPro" id="IPR001245">
    <property type="entry name" value="Ser-Thr/Tyr_kinase_cat_dom"/>
</dbReference>
<dbReference type="CDD" id="cd14066">
    <property type="entry name" value="STKc_IRAK"/>
    <property type="match status" value="1"/>
</dbReference>
<feature type="domain" description="Gnk2-homologous" evidence="18">
    <location>
        <begin position="37"/>
        <end position="139"/>
    </location>
</feature>
<evidence type="ECO:0000313" key="20">
    <source>
        <dbReference type="Proteomes" id="UP000283530"/>
    </source>
</evidence>
<feature type="region of interest" description="Disordered" evidence="15">
    <location>
        <begin position="261"/>
        <end position="290"/>
    </location>
</feature>
<evidence type="ECO:0000256" key="3">
    <source>
        <dbReference type="ARBA" id="ARBA00022553"/>
    </source>
</evidence>
<keyword evidence="12 16" id="KW-0472">Membrane</keyword>
<dbReference type="PROSITE" id="PS00108">
    <property type="entry name" value="PROTEIN_KINASE_ST"/>
    <property type="match status" value="1"/>
</dbReference>
<evidence type="ECO:0000256" key="9">
    <source>
        <dbReference type="ARBA" id="ARBA00022777"/>
    </source>
</evidence>
<keyword evidence="6" id="KW-0732">Signal</keyword>
<evidence type="ECO:0000256" key="13">
    <source>
        <dbReference type="ARBA" id="ARBA00023180"/>
    </source>
</evidence>
<keyword evidence="19" id="KW-0675">Receptor</keyword>
<dbReference type="InterPro" id="IPR002902">
    <property type="entry name" value="GNK2"/>
</dbReference>
<accession>A0A443P0Z4</accession>
<dbReference type="InterPro" id="IPR038408">
    <property type="entry name" value="GNK2_sf"/>
</dbReference>
<evidence type="ECO:0000256" key="15">
    <source>
        <dbReference type="SAM" id="MobiDB-lite"/>
    </source>
</evidence>
<dbReference type="Gene3D" id="3.30.200.20">
    <property type="entry name" value="Phosphorylase Kinase, domain 1"/>
    <property type="match status" value="1"/>
</dbReference>
<keyword evidence="2" id="KW-0723">Serine/threonine-protein kinase</keyword>